<dbReference type="Proteomes" id="UP001061991">
    <property type="component" value="Chromosome"/>
</dbReference>
<evidence type="ECO:0000313" key="1">
    <source>
        <dbReference type="EMBL" id="UXN62291.1"/>
    </source>
</evidence>
<protein>
    <submittedName>
        <fullName evidence="1">Ubiquinol oxidase subunit II</fullName>
    </submittedName>
</protein>
<gene>
    <name evidence="1" type="primary">cyoA</name>
    <name evidence="1" type="ORF">N8E88_20055</name>
</gene>
<organism evidence="1 2">
    <name type="scientific">Phyllobacterium zundukense</name>
    <dbReference type="NCBI Taxonomy" id="1867719"/>
    <lineage>
        <taxon>Bacteria</taxon>
        <taxon>Pseudomonadati</taxon>
        <taxon>Pseudomonadota</taxon>
        <taxon>Alphaproteobacteria</taxon>
        <taxon>Hyphomicrobiales</taxon>
        <taxon>Phyllobacteriaceae</taxon>
        <taxon>Phyllobacterium</taxon>
    </lineage>
</organism>
<dbReference type="EMBL" id="CP104973">
    <property type="protein sequence ID" value="UXN62291.1"/>
    <property type="molecule type" value="Genomic_DNA"/>
</dbReference>
<name>A0ACD4D8V0_9HYPH</name>
<evidence type="ECO:0000313" key="2">
    <source>
        <dbReference type="Proteomes" id="UP001061991"/>
    </source>
</evidence>
<accession>A0ACD4D8V0</accession>
<proteinExistence type="predicted"/>
<sequence>MSDVAGSYWRSGVLDPQGPVGAAQNTILLNATTIMLAVVIPVILLTLGFAWWFRHSNARARYMPDWSYSGRIELIVWSIPALVVLFLGGIAWVGSHDLDPGKRIASSAAPLNVQVVSLDWKWLFIYPDLGVASVNRLMVPAGVPIRFQLTSATVMNSFFVPQLGSQIYTMEGMTTRLNLLADKPGRYPGLSAQFSGEGFSDMRFVVDAMPQQAFDQWTASARTAGGKLDKASYSELARPSSAVASSTFGQVEQNLFNDIVNSNNPGSGTSPAGHHSAPTISGGT</sequence>
<reference evidence="1" key="1">
    <citation type="submission" date="2022-09" db="EMBL/GenBank/DDBJ databases">
        <title>Interaction between co-microsymbionts with complementary sets of symbiotic genes in legume-rhizobium systems.</title>
        <authorList>
            <person name="Safronova V."/>
            <person name="Sazanova A."/>
            <person name="Afonin A."/>
            <person name="Chirak E."/>
        </authorList>
    </citation>
    <scope>NUCLEOTIDE SEQUENCE</scope>
    <source>
        <strain evidence="1">A18/3m</strain>
    </source>
</reference>
<keyword evidence="2" id="KW-1185">Reference proteome</keyword>